<dbReference type="Proteomes" id="UP000460142">
    <property type="component" value="Unassembled WGS sequence"/>
</dbReference>
<protein>
    <submittedName>
        <fullName evidence="2">Phage tail protein</fullName>
    </submittedName>
    <submittedName>
        <fullName evidence="1">Tail fiber assembly protein</fullName>
    </submittedName>
    <submittedName>
        <fullName evidence="3">Virus tail fibre assembly protein, lambda gpK</fullName>
    </submittedName>
</protein>
<dbReference type="InterPro" id="IPR051220">
    <property type="entry name" value="TFA_Chaperone"/>
</dbReference>
<dbReference type="EMBL" id="LT629709">
    <property type="protein sequence ID" value="SDO60473.1"/>
    <property type="molecule type" value="Genomic_DNA"/>
</dbReference>
<evidence type="ECO:0000313" key="6">
    <source>
        <dbReference type="Proteomes" id="UP000460142"/>
    </source>
</evidence>
<evidence type="ECO:0000313" key="5">
    <source>
        <dbReference type="Proteomes" id="UP000198549"/>
    </source>
</evidence>
<sequence>MSDERMAIEGEVSWWLADEVTPPTICNVHPVTAEFIGTGQADPSPLEPFTWLIPAHAYQCEPPSPTPGQAAVRDTASGWKLVEDHRGSTVYSTETAEAQVWEELGDLPEGYTLEAPQSPFDKWQDDQWVIDEEATAVALKRKAAKRKALMTQFSTNMIATLQNAFDLGIATETEVAALKSWKIYGVELNRVEIVGHSPLDSEWPTSPNDTWMADWLVSQGFDDPPLESFIVTE</sequence>
<dbReference type="OrthoDB" id="8596093at2"/>
<keyword evidence="4" id="KW-1185">Reference proteome</keyword>
<dbReference type="PANTHER" id="PTHR34413:SF2">
    <property type="entry name" value="PROPHAGE TAIL FIBER ASSEMBLY PROTEIN HOMOLOG TFAE-RELATED"/>
    <property type="match status" value="1"/>
</dbReference>
<gene>
    <name evidence="2" type="ORF">BVK86_12795</name>
    <name evidence="1" type="ORF">F7R15_14650</name>
    <name evidence="3" type="ORF">SAMN04490202_1374</name>
</gene>
<dbReference type="EMBL" id="VZPS01000008">
    <property type="protein sequence ID" value="KAB0485038.1"/>
    <property type="molecule type" value="Genomic_DNA"/>
</dbReference>
<organism evidence="3 5">
    <name type="scientific">Pseudomonas reinekei</name>
    <dbReference type="NCBI Taxonomy" id="395598"/>
    <lineage>
        <taxon>Bacteria</taxon>
        <taxon>Pseudomonadati</taxon>
        <taxon>Pseudomonadota</taxon>
        <taxon>Gammaproteobacteria</taxon>
        <taxon>Pseudomonadales</taxon>
        <taxon>Pseudomonadaceae</taxon>
        <taxon>Pseudomonas</taxon>
    </lineage>
</organism>
<dbReference type="RefSeq" id="WP_075946773.1">
    <property type="nucleotide sequence ID" value="NZ_LT629709.1"/>
</dbReference>
<reference evidence="4" key="3">
    <citation type="submission" date="2017-01" db="EMBL/GenBank/DDBJ databases">
        <authorList>
            <person name="Poblete-Castro I."/>
        </authorList>
    </citation>
    <scope>NUCLEOTIDE SEQUENCE [LARGE SCALE GENOMIC DNA]</scope>
    <source>
        <strain evidence="4">DSM 18361 / CCUG 53116 / MT1</strain>
    </source>
</reference>
<dbReference type="Pfam" id="PF02413">
    <property type="entry name" value="Caudo_TAP"/>
    <property type="match status" value="1"/>
</dbReference>
<dbReference type="InterPro" id="IPR003458">
    <property type="entry name" value="Phage_T4_Gp38_tail_assem"/>
</dbReference>
<dbReference type="AlphaFoldDB" id="A0A1H0KXG5"/>
<accession>A0A1H0KXG5</accession>
<dbReference type="PANTHER" id="PTHR34413">
    <property type="entry name" value="PROPHAGE TAIL FIBER ASSEMBLY PROTEIN HOMOLOG TFAE-RELATED-RELATED"/>
    <property type="match status" value="1"/>
</dbReference>
<dbReference type="EMBL" id="MSTQ01000006">
    <property type="protein sequence ID" value="OLU03177.1"/>
    <property type="molecule type" value="Genomic_DNA"/>
</dbReference>
<dbReference type="Proteomes" id="UP000198549">
    <property type="component" value="Chromosome I"/>
</dbReference>
<proteinExistence type="predicted"/>
<evidence type="ECO:0000313" key="3">
    <source>
        <dbReference type="EMBL" id="SDO60473.1"/>
    </source>
</evidence>
<reference evidence="3 5" key="1">
    <citation type="submission" date="2016-10" db="EMBL/GenBank/DDBJ databases">
        <authorList>
            <person name="de Groot N.N."/>
        </authorList>
    </citation>
    <scope>NUCLEOTIDE SEQUENCE [LARGE SCALE GENOMIC DNA]</scope>
    <source>
        <strain evidence="3 5">BS3776</strain>
    </source>
</reference>
<reference evidence="2" key="2">
    <citation type="submission" date="2017-01" db="EMBL/GenBank/DDBJ databases">
        <authorList>
            <person name="Mah S.A."/>
            <person name="Swanson W.J."/>
            <person name="Moy G.W."/>
            <person name="Vacquier V.D."/>
        </authorList>
    </citation>
    <scope>NUCLEOTIDE SEQUENCE [LARGE SCALE GENOMIC DNA]</scope>
    <source>
        <strain evidence="2">MT1</strain>
    </source>
</reference>
<dbReference type="Proteomes" id="UP000186756">
    <property type="component" value="Unassembled WGS sequence"/>
</dbReference>
<reference evidence="1 6" key="4">
    <citation type="submission" date="2019-09" db="EMBL/GenBank/DDBJ databases">
        <title>Draft genome sequences of 48 bacterial type strains from the CCUG.</title>
        <authorList>
            <person name="Tunovic T."/>
            <person name="Pineiro-Iglesias B."/>
            <person name="Unosson C."/>
            <person name="Inganas E."/>
            <person name="Ohlen M."/>
            <person name="Cardew S."/>
            <person name="Jensie-Markopoulos S."/>
            <person name="Salva-Serra F."/>
            <person name="Jaen-Luchoro D."/>
            <person name="Karlsson R."/>
            <person name="Svensson-Stadler L."/>
            <person name="Chun J."/>
            <person name="Moore E."/>
        </authorList>
    </citation>
    <scope>NUCLEOTIDE SEQUENCE [LARGE SCALE GENOMIC DNA]</scope>
    <source>
        <strain evidence="1 6">CCUG 53116</strain>
    </source>
</reference>
<name>A0A1H0KXG5_PSERE</name>
<evidence type="ECO:0000313" key="4">
    <source>
        <dbReference type="Proteomes" id="UP000186756"/>
    </source>
</evidence>
<evidence type="ECO:0000313" key="2">
    <source>
        <dbReference type="EMBL" id="OLU03177.1"/>
    </source>
</evidence>
<evidence type="ECO:0000313" key="1">
    <source>
        <dbReference type="EMBL" id="KAB0485038.1"/>
    </source>
</evidence>